<reference evidence="1 2" key="1">
    <citation type="journal article" date="2014" name="Genome Announc.">
        <title>Draft Genome Sequence of the Haloacid-Degrading Burkholderia caribensis Strain MBA4.</title>
        <authorList>
            <person name="Pan Y."/>
            <person name="Kong K.F."/>
            <person name="Tsang J.S."/>
        </authorList>
    </citation>
    <scope>NUCLEOTIDE SEQUENCE [LARGE SCALE GENOMIC DNA]</scope>
    <source>
        <strain evidence="1 2">852011</strain>
    </source>
</reference>
<evidence type="ECO:0000313" key="2">
    <source>
        <dbReference type="Proteomes" id="UP000509548"/>
    </source>
</evidence>
<accession>A0A9Q6S5X6</accession>
<dbReference type="AlphaFoldDB" id="A0A9Q6S5X6"/>
<protein>
    <submittedName>
        <fullName evidence="1">Uncharacterized protein</fullName>
    </submittedName>
</protein>
<organism evidence="1 2">
    <name type="scientific">Paraburkholderia caribensis</name>
    <dbReference type="NCBI Taxonomy" id="75105"/>
    <lineage>
        <taxon>Bacteria</taxon>
        <taxon>Pseudomonadati</taxon>
        <taxon>Pseudomonadota</taxon>
        <taxon>Betaproteobacteria</taxon>
        <taxon>Burkholderiales</taxon>
        <taxon>Burkholderiaceae</taxon>
        <taxon>Paraburkholderia</taxon>
    </lineage>
</organism>
<proteinExistence type="predicted"/>
<gene>
    <name evidence="1" type="ORF">A9O66_24070</name>
</gene>
<sequence>MCRYGVNMIPPILQSVQQACNDFYNNTGIQTSPQAVDFMAGVISLVTEDPHPTWNIPGGNVEKLTQAYQAAVPIFLYQILKQMEYERNITAFDVVHWLAFNLDQFICVIKK</sequence>
<name>A0A9Q6S5X6_9BURK</name>
<dbReference type="Proteomes" id="UP000509548">
    <property type="component" value="Chromosome 2"/>
</dbReference>
<evidence type="ECO:0000313" key="1">
    <source>
        <dbReference type="EMBL" id="QLB65457.1"/>
    </source>
</evidence>
<dbReference type="EMBL" id="CP015959">
    <property type="protein sequence ID" value="QLB65457.1"/>
    <property type="molecule type" value="Genomic_DNA"/>
</dbReference>